<evidence type="ECO:0000256" key="1">
    <source>
        <dbReference type="ARBA" id="ARBA00010062"/>
    </source>
</evidence>
<evidence type="ECO:0000256" key="3">
    <source>
        <dbReference type="SAM" id="SignalP"/>
    </source>
</evidence>
<dbReference type="PANTHER" id="PTHR30483">
    <property type="entry name" value="LEUCINE-SPECIFIC-BINDING PROTEIN"/>
    <property type="match status" value="1"/>
</dbReference>
<accession>I4C8D9</accession>
<sequence length="424" mass="45751">MKNVLTAMVLFVVCLAAWAGSPAMAEEPILIGVPTSLTALEGRESLKAVEMAVAEINAKGGVKVGNSKRELKLETIDLRDFSPGVPVQEALLGIEKIITEKKVAAIVVGPFRSEALLAGMDLLAKYKVPMLGTIAMTPKSEEKVKADPEKYKYCFRVCLNAVYLVKYLAQSLGSLKNDFGFNKIFAMHQDVLWAKATAEGTLKVASGQFGWENLGTEAYPTGSSDFSAGLSKAKSKGAQVILPVFDMAQSGILLKQWQQMKIPAMVAGFISPMAGPGAWKTFEGKIGGLLNTTFEIGSAIPTEKYAPAKKFYDDYAKKYGTPMEAGHGPAPSYDSVYILAEAIERAGTLDPDKLVAEIKKTDRAGVIGRIKFDDGNQVIYGNDPTQTACGCIFQWTDDGKRVIVFPEALAEGKIKLPSWVKTSK</sequence>
<dbReference type="PATRIC" id="fig|706587.4.peg.3602"/>
<dbReference type="KEGG" id="dti:Desti_3169"/>
<gene>
    <name evidence="5" type="ordered locus">Desti_3169</name>
</gene>
<dbReference type="Gene3D" id="3.40.50.2300">
    <property type="match status" value="2"/>
</dbReference>
<feature type="chain" id="PRO_5003687613" evidence="3">
    <location>
        <begin position="26"/>
        <end position="424"/>
    </location>
</feature>
<dbReference type="STRING" id="706587.Desti_3169"/>
<dbReference type="RefSeq" id="WP_014810967.1">
    <property type="nucleotide sequence ID" value="NC_018025.1"/>
</dbReference>
<feature type="domain" description="Leucine-binding protein" evidence="4">
    <location>
        <begin position="35"/>
        <end position="377"/>
    </location>
</feature>
<dbReference type="InterPro" id="IPR028081">
    <property type="entry name" value="Leu-bd"/>
</dbReference>
<evidence type="ECO:0000256" key="2">
    <source>
        <dbReference type="ARBA" id="ARBA00022729"/>
    </source>
</evidence>
<dbReference type="AlphaFoldDB" id="I4C8D9"/>
<dbReference type="Pfam" id="PF13458">
    <property type="entry name" value="Peripla_BP_6"/>
    <property type="match status" value="1"/>
</dbReference>
<name>I4C8D9_DESTA</name>
<comment type="similarity">
    <text evidence="1">Belongs to the leucine-binding protein family.</text>
</comment>
<reference evidence="6" key="1">
    <citation type="submission" date="2012-06" db="EMBL/GenBank/DDBJ databases">
        <title>Complete sequence of chromosome of Desulfomonile tiedjei DSM 6799.</title>
        <authorList>
            <person name="Lucas S."/>
            <person name="Copeland A."/>
            <person name="Lapidus A."/>
            <person name="Glavina del Rio T."/>
            <person name="Dalin E."/>
            <person name="Tice H."/>
            <person name="Bruce D."/>
            <person name="Goodwin L."/>
            <person name="Pitluck S."/>
            <person name="Peters L."/>
            <person name="Ovchinnikova G."/>
            <person name="Zeytun A."/>
            <person name="Lu M."/>
            <person name="Kyrpides N."/>
            <person name="Mavromatis K."/>
            <person name="Ivanova N."/>
            <person name="Brettin T."/>
            <person name="Detter J.C."/>
            <person name="Han C."/>
            <person name="Larimer F."/>
            <person name="Land M."/>
            <person name="Hauser L."/>
            <person name="Markowitz V."/>
            <person name="Cheng J.-F."/>
            <person name="Hugenholtz P."/>
            <person name="Woyke T."/>
            <person name="Wu D."/>
            <person name="Spring S."/>
            <person name="Schroeder M."/>
            <person name="Brambilla E."/>
            <person name="Klenk H.-P."/>
            <person name="Eisen J.A."/>
        </authorList>
    </citation>
    <scope>NUCLEOTIDE SEQUENCE [LARGE SCALE GENOMIC DNA]</scope>
    <source>
        <strain evidence="6">ATCC 49306 / DSM 6799 / DCB-1</strain>
    </source>
</reference>
<protein>
    <submittedName>
        <fullName evidence="5">Amino acid/amide ABC transporter substrate-binding protein, HAAT family</fullName>
    </submittedName>
</protein>
<dbReference type="eggNOG" id="COG0683">
    <property type="taxonomic scope" value="Bacteria"/>
</dbReference>
<dbReference type="EMBL" id="CP003360">
    <property type="protein sequence ID" value="AFM25830.1"/>
    <property type="molecule type" value="Genomic_DNA"/>
</dbReference>
<dbReference type="SUPFAM" id="SSF53822">
    <property type="entry name" value="Periplasmic binding protein-like I"/>
    <property type="match status" value="1"/>
</dbReference>
<feature type="signal peptide" evidence="3">
    <location>
        <begin position="1"/>
        <end position="25"/>
    </location>
</feature>
<proteinExistence type="inferred from homology"/>
<dbReference type="HOGENOM" id="CLU_027128_4_2_7"/>
<dbReference type="PANTHER" id="PTHR30483:SF6">
    <property type="entry name" value="PERIPLASMIC BINDING PROTEIN OF ABC TRANSPORTER FOR NATURAL AMINO ACIDS"/>
    <property type="match status" value="1"/>
</dbReference>
<evidence type="ECO:0000259" key="4">
    <source>
        <dbReference type="Pfam" id="PF13458"/>
    </source>
</evidence>
<dbReference type="InterPro" id="IPR028082">
    <property type="entry name" value="Peripla_BP_I"/>
</dbReference>
<organism evidence="5 6">
    <name type="scientific">Desulfomonile tiedjei (strain ATCC 49306 / DSM 6799 / DCB-1)</name>
    <dbReference type="NCBI Taxonomy" id="706587"/>
    <lineage>
        <taxon>Bacteria</taxon>
        <taxon>Pseudomonadati</taxon>
        <taxon>Thermodesulfobacteriota</taxon>
        <taxon>Desulfomonilia</taxon>
        <taxon>Desulfomonilales</taxon>
        <taxon>Desulfomonilaceae</taxon>
        <taxon>Desulfomonile</taxon>
    </lineage>
</organism>
<evidence type="ECO:0000313" key="6">
    <source>
        <dbReference type="Proteomes" id="UP000006055"/>
    </source>
</evidence>
<keyword evidence="2 3" id="KW-0732">Signal</keyword>
<keyword evidence="6" id="KW-1185">Reference proteome</keyword>
<dbReference type="Proteomes" id="UP000006055">
    <property type="component" value="Chromosome"/>
</dbReference>
<dbReference type="CDD" id="cd06345">
    <property type="entry name" value="PBP1_ABC_ligand_binding-like"/>
    <property type="match status" value="1"/>
</dbReference>
<evidence type="ECO:0000313" key="5">
    <source>
        <dbReference type="EMBL" id="AFM25830.1"/>
    </source>
</evidence>
<dbReference type="InterPro" id="IPR051010">
    <property type="entry name" value="BCAA_transport"/>
</dbReference>